<dbReference type="EMBL" id="CP042906">
    <property type="protein sequence ID" value="QEX15184.1"/>
    <property type="molecule type" value="Genomic_DNA"/>
</dbReference>
<dbReference type="OrthoDB" id="7696925at2"/>
<proteinExistence type="predicted"/>
<dbReference type="SUPFAM" id="SSF55298">
    <property type="entry name" value="YjgF-like"/>
    <property type="match status" value="3"/>
</dbReference>
<gene>
    <name evidence="1" type="ORF">FRZ44_04640</name>
</gene>
<dbReference type="RefSeq" id="WP_151175664.1">
    <property type="nucleotide sequence ID" value="NZ_CP042906.1"/>
</dbReference>
<keyword evidence="2" id="KW-1185">Reference proteome</keyword>
<accession>A0A5J6MCV4</accession>
<dbReference type="PANTHER" id="PTHR43857">
    <property type="entry name" value="BLR7761 PROTEIN"/>
    <property type="match status" value="1"/>
</dbReference>
<organism evidence="1 2">
    <name type="scientific">Hypericibacter terrae</name>
    <dbReference type="NCBI Taxonomy" id="2602015"/>
    <lineage>
        <taxon>Bacteria</taxon>
        <taxon>Pseudomonadati</taxon>
        <taxon>Pseudomonadota</taxon>
        <taxon>Alphaproteobacteria</taxon>
        <taxon>Rhodospirillales</taxon>
        <taxon>Dongiaceae</taxon>
        <taxon>Hypericibacter</taxon>
    </lineage>
</organism>
<dbReference type="Proteomes" id="UP000326202">
    <property type="component" value="Chromosome"/>
</dbReference>
<evidence type="ECO:0008006" key="3">
    <source>
        <dbReference type="Google" id="ProtNLM"/>
    </source>
</evidence>
<dbReference type="PANTHER" id="PTHR43857:SF1">
    <property type="entry name" value="YJGH FAMILY PROTEIN"/>
    <property type="match status" value="1"/>
</dbReference>
<protein>
    <recommendedName>
        <fullName evidence="3">Enamine deaminase RidA</fullName>
    </recommendedName>
</protein>
<dbReference type="AlphaFoldDB" id="A0A5J6MCV4"/>
<dbReference type="Gene3D" id="3.30.1330.40">
    <property type="entry name" value="RutC-like"/>
    <property type="match status" value="3"/>
</dbReference>
<reference evidence="1 2" key="1">
    <citation type="submission" date="2019-08" db="EMBL/GenBank/DDBJ databases">
        <title>Hyperibacter terrae gen. nov., sp. nov. and Hyperibacter viscosus sp. nov., two new members in the family Rhodospirillaceae isolated from the rhizosphere of Hypericum perforatum.</title>
        <authorList>
            <person name="Noviana Z."/>
        </authorList>
    </citation>
    <scope>NUCLEOTIDE SEQUENCE [LARGE SCALE GENOMIC DNA]</scope>
    <source>
        <strain evidence="1 2">R5913</strain>
    </source>
</reference>
<evidence type="ECO:0000313" key="2">
    <source>
        <dbReference type="Proteomes" id="UP000326202"/>
    </source>
</evidence>
<dbReference type="InterPro" id="IPR035959">
    <property type="entry name" value="RutC-like_sf"/>
</dbReference>
<evidence type="ECO:0000313" key="1">
    <source>
        <dbReference type="EMBL" id="QEX15184.1"/>
    </source>
</evidence>
<name>A0A5J6MCV4_9PROT</name>
<dbReference type="KEGG" id="htq:FRZ44_04640"/>
<sequence length="409" mass="45182">MGNAIWKWPISGPQHLAGTAGRFSFVGGAGDFDAKGKIRHPDDLLAQIPGTIANIAAALAVEGCGLADILRLKVFYKSDGSRDEWEVLAALAKHFERDPLPGITLHPVPLQPFAGQALQAQAIATRGWRDHATDFRVVTGEVPAKHRARFGGRKITLGLRANEFVVVPARTAIDEEGNPMPGDGVAHSRIIMSRHEETLKALGASFQDAIKMEGYYFGITTEAWADMARMRGSFFREPGPVATVVPCHGLYPKGAQTKIEVMGMRESWNGFDKYIPREDRWPRRVWDWQIPLPYRQAIRLRDMIWLGGQVPSAPDSNKGVTVLPGQFLPQTQFTMSLIEDLLRAFDRTASDLKLVIAYFTSAGTEAETQAFIDMLRTCIPGPLPPLTLVPQPHMHTKDMTVEIWGVARG</sequence>